<gene>
    <name evidence="1" type="ORF">B5V03_29320</name>
</gene>
<dbReference type="Pfam" id="PF20242">
    <property type="entry name" value="Emfourin"/>
    <property type="match status" value="1"/>
</dbReference>
<dbReference type="EMBL" id="MZXW01000041">
    <property type="protein sequence ID" value="RXT39250.1"/>
    <property type="molecule type" value="Genomic_DNA"/>
</dbReference>
<protein>
    <submittedName>
        <fullName evidence="1">Uncharacterized protein</fullName>
    </submittedName>
</protein>
<accession>A0A4Q1URI2</accession>
<reference evidence="1 2" key="1">
    <citation type="submission" date="2017-03" db="EMBL/GenBank/DDBJ databases">
        <authorList>
            <person name="Safronova V.I."/>
            <person name="Sazanova A.L."/>
            <person name="Chirak E.R."/>
        </authorList>
    </citation>
    <scope>NUCLEOTIDE SEQUENCE [LARGE SCALE GENOMIC DNA]</scope>
    <source>
        <strain evidence="1 2">Opo-243</strain>
    </source>
</reference>
<keyword evidence="2" id="KW-1185">Reference proteome</keyword>
<evidence type="ECO:0000313" key="1">
    <source>
        <dbReference type="EMBL" id="RXT39250.1"/>
    </source>
</evidence>
<evidence type="ECO:0000313" key="2">
    <source>
        <dbReference type="Proteomes" id="UP000290819"/>
    </source>
</evidence>
<sequence length="91" mass="9811">MDRLKIERVGGFAGFGGPHLKSRGEVVLSDLSDADQKTVDQLFADPSKVPAAHPGQADAFRYRITRGAKTIEVPEHAVPSAIKNSVKDVLE</sequence>
<comment type="caution">
    <text evidence="1">The sequence shown here is derived from an EMBL/GenBank/DDBJ whole genome shotgun (WGS) entry which is preliminary data.</text>
</comment>
<name>A0A4Q1URI2_9BRAD</name>
<dbReference type="Proteomes" id="UP000290819">
    <property type="component" value="Unassembled WGS sequence"/>
</dbReference>
<dbReference type="AlphaFoldDB" id="A0A4Q1URI2"/>
<organism evidence="1 2">
    <name type="scientific">Bradyrhizobium betae</name>
    <dbReference type="NCBI Taxonomy" id="244734"/>
    <lineage>
        <taxon>Bacteria</taxon>
        <taxon>Pseudomonadati</taxon>
        <taxon>Pseudomonadota</taxon>
        <taxon>Alphaproteobacteria</taxon>
        <taxon>Hyphomicrobiales</taxon>
        <taxon>Nitrobacteraceae</taxon>
        <taxon>Bradyrhizobium</taxon>
    </lineage>
</organism>
<dbReference type="InterPro" id="IPR049457">
    <property type="entry name" value="Emfourin"/>
</dbReference>
<proteinExistence type="predicted"/>